<dbReference type="EMBL" id="RQFA01000066">
    <property type="protein sequence ID" value="TGK30899.1"/>
    <property type="molecule type" value="Genomic_DNA"/>
</dbReference>
<organism evidence="4 5">
    <name type="scientific">Leptospira gomenensis</name>
    <dbReference type="NCBI Taxonomy" id="2484974"/>
    <lineage>
        <taxon>Bacteria</taxon>
        <taxon>Pseudomonadati</taxon>
        <taxon>Spirochaetota</taxon>
        <taxon>Spirochaetia</taxon>
        <taxon>Leptospirales</taxon>
        <taxon>Leptospiraceae</taxon>
        <taxon>Leptospira</taxon>
    </lineage>
</organism>
<accession>A0A5F1Y8T7</accession>
<dbReference type="PROSITE" id="PS00101">
    <property type="entry name" value="HEXAPEP_TRANSFERASES"/>
    <property type="match status" value="1"/>
</dbReference>
<dbReference type="InterPro" id="IPR018357">
    <property type="entry name" value="Hexapep_transf_CS"/>
</dbReference>
<name>A0A5F1Y8T7_9LEPT</name>
<dbReference type="Proteomes" id="UP000298277">
    <property type="component" value="Unassembled WGS sequence"/>
</dbReference>
<evidence type="ECO:0000256" key="1">
    <source>
        <dbReference type="ARBA" id="ARBA00022679"/>
    </source>
</evidence>
<dbReference type="SUPFAM" id="SSF51161">
    <property type="entry name" value="Trimeric LpxA-like enzymes"/>
    <property type="match status" value="1"/>
</dbReference>
<keyword evidence="3 4" id="KW-0012">Acyltransferase</keyword>
<dbReference type="Pfam" id="PF00132">
    <property type="entry name" value="Hexapep"/>
    <property type="match status" value="1"/>
</dbReference>
<dbReference type="GO" id="GO:0016746">
    <property type="term" value="F:acyltransferase activity"/>
    <property type="evidence" value="ECO:0007669"/>
    <property type="project" value="UniProtKB-KW"/>
</dbReference>
<proteinExistence type="predicted"/>
<dbReference type="CDD" id="cd04647">
    <property type="entry name" value="LbH_MAT_like"/>
    <property type="match status" value="1"/>
</dbReference>
<protein>
    <submittedName>
        <fullName evidence="4">Acyltransferase</fullName>
    </submittedName>
</protein>
<gene>
    <name evidence="4" type="ORF">EHQ17_14335</name>
</gene>
<keyword evidence="5" id="KW-1185">Reference proteome</keyword>
<dbReference type="PANTHER" id="PTHR23416">
    <property type="entry name" value="SIALIC ACID SYNTHASE-RELATED"/>
    <property type="match status" value="1"/>
</dbReference>
<dbReference type="Gene3D" id="2.160.10.10">
    <property type="entry name" value="Hexapeptide repeat proteins"/>
    <property type="match status" value="1"/>
</dbReference>
<evidence type="ECO:0000256" key="2">
    <source>
        <dbReference type="ARBA" id="ARBA00022737"/>
    </source>
</evidence>
<dbReference type="InterPro" id="IPR001451">
    <property type="entry name" value="Hexapep"/>
</dbReference>
<evidence type="ECO:0000313" key="4">
    <source>
        <dbReference type="EMBL" id="TGK30899.1"/>
    </source>
</evidence>
<dbReference type="OrthoDB" id="9782926at2"/>
<keyword evidence="1 4" id="KW-0808">Transferase</keyword>
<evidence type="ECO:0000256" key="3">
    <source>
        <dbReference type="ARBA" id="ARBA00023315"/>
    </source>
</evidence>
<dbReference type="AlphaFoldDB" id="A0A5F1Y8T7"/>
<reference evidence="4" key="1">
    <citation type="journal article" date="2019" name="PLoS Negl. Trop. Dis.">
        <title>Revisiting the worldwide diversity of Leptospira species in the environment.</title>
        <authorList>
            <person name="Vincent A.T."/>
            <person name="Schiettekatte O."/>
            <person name="Bourhy P."/>
            <person name="Veyrier F.J."/>
            <person name="Picardeau M."/>
        </authorList>
    </citation>
    <scope>NUCLEOTIDE SEQUENCE [LARGE SCALE GENOMIC DNA]</scope>
    <source>
        <strain evidence="4">201800299</strain>
    </source>
</reference>
<dbReference type="InterPro" id="IPR051159">
    <property type="entry name" value="Hexapeptide_acetyltransf"/>
</dbReference>
<evidence type="ECO:0000313" key="5">
    <source>
        <dbReference type="Proteomes" id="UP000298277"/>
    </source>
</evidence>
<sequence>MLRLLFGLLPQYLVNRLIIVWRDSRSSGWHFRKIRRVGDRTTFENGFRVYNGHKNIKIGKDVFLVDVLLNAGDGNGSIEIGDAVTFGHRVMVLARGHEYSLHSTLRQTGITEKPIRIENGVWIGSGSIILGGVTIGEGSVIGAGSVVTKDIPPKCVYAGNPARLIKKIE</sequence>
<keyword evidence="2" id="KW-0677">Repeat</keyword>
<dbReference type="InterPro" id="IPR011004">
    <property type="entry name" value="Trimer_LpxA-like_sf"/>
</dbReference>
<comment type="caution">
    <text evidence="4">The sequence shown here is derived from an EMBL/GenBank/DDBJ whole genome shotgun (WGS) entry which is preliminary data.</text>
</comment>
<dbReference type="RefSeq" id="WP_135593049.1">
    <property type="nucleotide sequence ID" value="NZ_RQEZ01000048.1"/>
</dbReference>